<evidence type="ECO:0000256" key="4">
    <source>
        <dbReference type="ARBA" id="ARBA00022692"/>
    </source>
</evidence>
<dbReference type="GO" id="GO:0045259">
    <property type="term" value="C:proton-transporting ATP synthase complex"/>
    <property type="evidence" value="ECO:0007669"/>
    <property type="project" value="UniProtKB-KW"/>
</dbReference>
<organism evidence="17 18">
    <name type="scientific">Limimonas halophila</name>
    <dbReference type="NCBI Taxonomy" id="1082479"/>
    <lineage>
        <taxon>Bacteria</taxon>
        <taxon>Pseudomonadati</taxon>
        <taxon>Pseudomonadota</taxon>
        <taxon>Alphaproteobacteria</taxon>
        <taxon>Rhodospirillales</taxon>
        <taxon>Rhodovibrionaceae</taxon>
        <taxon>Limimonas</taxon>
    </lineage>
</organism>
<evidence type="ECO:0000256" key="6">
    <source>
        <dbReference type="ARBA" id="ARBA00022989"/>
    </source>
</evidence>
<keyword evidence="18" id="KW-1185">Reference proteome</keyword>
<evidence type="ECO:0000256" key="5">
    <source>
        <dbReference type="ARBA" id="ARBA00022781"/>
    </source>
</evidence>
<keyword evidence="6 13" id="KW-1133">Transmembrane helix</keyword>
<evidence type="ECO:0000256" key="7">
    <source>
        <dbReference type="ARBA" id="ARBA00023065"/>
    </source>
</evidence>
<keyword evidence="3 13" id="KW-0138">CF(0)</keyword>
<dbReference type="EMBL" id="FNCE01000001">
    <property type="protein sequence ID" value="SDF42076.1"/>
    <property type="molecule type" value="Genomic_DNA"/>
</dbReference>
<evidence type="ECO:0000256" key="15">
    <source>
        <dbReference type="SAM" id="Coils"/>
    </source>
</evidence>
<dbReference type="GO" id="GO:0046933">
    <property type="term" value="F:proton-transporting ATP synthase activity, rotational mechanism"/>
    <property type="evidence" value="ECO:0007669"/>
    <property type="project" value="UniProtKB-UniRule"/>
</dbReference>
<reference evidence="17 18" key="1">
    <citation type="submission" date="2016-10" db="EMBL/GenBank/DDBJ databases">
        <authorList>
            <person name="de Groot N.N."/>
        </authorList>
    </citation>
    <scope>NUCLEOTIDE SEQUENCE [LARGE SCALE GENOMIC DNA]</scope>
    <source>
        <strain evidence="17 18">DSM 25584</strain>
    </source>
</reference>
<keyword evidence="9 13" id="KW-0066">ATP synthesis</keyword>
<dbReference type="InterPro" id="IPR002146">
    <property type="entry name" value="ATP_synth_b/b'su_bac/chlpt"/>
</dbReference>
<dbReference type="STRING" id="1082479.SAMN05216241_10140"/>
<evidence type="ECO:0000256" key="16">
    <source>
        <dbReference type="SAM" id="MobiDB-lite"/>
    </source>
</evidence>
<comment type="subcellular location">
    <subcellularLocation>
        <location evidence="13">Cell membrane</location>
        <topology evidence="13">Single-pass membrane protein</topology>
    </subcellularLocation>
    <subcellularLocation>
        <location evidence="12">Endomembrane system</location>
        <topology evidence="12">Single-pass membrane protein</topology>
    </subcellularLocation>
</comment>
<dbReference type="HAMAP" id="MF_01398">
    <property type="entry name" value="ATP_synth_b_bprime"/>
    <property type="match status" value="1"/>
</dbReference>
<sequence length="163" mass="18558">MPQFNPEWFASQIFWLVISFTLLYLLMSRIALPRMQEIVEGREHKIQEDLNKAESLRDEAREINQAYEEQLREARGEAQKLLRETSEAISKEHAERHAEFGKELEQKVQEAEERIERAKAEALENVEDVAAGLAQDATSRLIGSNVGDAHAKKAVQSSVERAG</sequence>
<comment type="function">
    <text evidence="10 13">F(1)F(0) ATP synthase produces ATP from ADP in the presence of a proton or sodium gradient. F-type ATPases consist of two structural domains, F(1) containing the extramembraneous catalytic core and F(0) containing the membrane proton channel, linked together by a central stalk and a peripheral stalk. During catalysis, ATP synthesis in the catalytic domain of F(1) is coupled via a rotary mechanism of the central stalk subunits to proton translocation.</text>
</comment>
<feature type="region of interest" description="Disordered" evidence="16">
    <location>
        <begin position="140"/>
        <end position="163"/>
    </location>
</feature>
<evidence type="ECO:0000256" key="2">
    <source>
        <dbReference type="ARBA" id="ARBA00022448"/>
    </source>
</evidence>
<dbReference type="CDD" id="cd06503">
    <property type="entry name" value="ATP-synt_Fo_b"/>
    <property type="match status" value="1"/>
</dbReference>
<dbReference type="RefSeq" id="WP_090018111.1">
    <property type="nucleotide sequence ID" value="NZ_FNCE01000001.1"/>
</dbReference>
<keyword evidence="2 13" id="KW-0813">Transport</keyword>
<evidence type="ECO:0000256" key="1">
    <source>
        <dbReference type="ARBA" id="ARBA00005513"/>
    </source>
</evidence>
<keyword evidence="7 13" id="KW-0406">Ion transport</keyword>
<dbReference type="InterPro" id="IPR050059">
    <property type="entry name" value="ATP_synthase_B_chain"/>
</dbReference>
<evidence type="ECO:0000256" key="3">
    <source>
        <dbReference type="ARBA" id="ARBA00022547"/>
    </source>
</evidence>
<evidence type="ECO:0000256" key="12">
    <source>
        <dbReference type="ARBA" id="ARBA00037847"/>
    </source>
</evidence>
<dbReference type="PANTHER" id="PTHR33445:SF1">
    <property type="entry name" value="ATP SYNTHASE SUBUNIT B"/>
    <property type="match status" value="1"/>
</dbReference>
<dbReference type="OrthoDB" id="9805716at2"/>
<dbReference type="Gene3D" id="6.10.250.1580">
    <property type="match status" value="1"/>
</dbReference>
<evidence type="ECO:0000256" key="8">
    <source>
        <dbReference type="ARBA" id="ARBA00023136"/>
    </source>
</evidence>
<dbReference type="GO" id="GO:0046961">
    <property type="term" value="F:proton-transporting ATPase activity, rotational mechanism"/>
    <property type="evidence" value="ECO:0007669"/>
    <property type="project" value="TreeGrafter"/>
</dbReference>
<evidence type="ECO:0000313" key="18">
    <source>
        <dbReference type="Proteomes" id="UP000199415"/>
    </source>
</evidence>
<proteinExistence type="inferred from homology"/>
<dbReference type="GO" id="GO:0005886">
    <property type="term" value="C:plasma membrane"/>
    <property type="evidence" value="ECO:0007669"/>
    <property type="project" value="UniProtKB-SubCell"/>
</dbReference>
<dbReference type="Proteomes" id="UP000199415">
    <property type="component" value="Unassembled WGS sequence"/>
</dbReference>
<evidence type="ECO:0000256" key="11">
    <source>
        <dbReference type="ARBA" id="ARBA00025614"/>
    </source>
</evidence>
<keyword evidence="4 13" id="KW-0812">Transmembrane</keyword>
<comment type="similarity">
    <text evidence="1 13 14">Belongs to the ATPase B chain family.</text>
</comment>
<evidence type="ECO:0000256" key="9">
    <source>
        <dbReference type="ARBA" id="ARBA00023310"/>
    </source>
</evidence>
<dbReference type="GO" id="GO:0012505">
    <property type="term" value="C:endomembrane system"/>
    <property type="evidence" value="ECO:0007669"/>
    <property type="project" value="UniProtKB-SubCell"/>
</dbReference>
<evidence type="ECO:0000256" key="14">
    <source>
        <dbReference type="RuleBase" id="RU003848"/>
    </source>
</evidence>
<dbReference type="PANTHER" id="PTHR33445">
    <property type="entry name" value="ATP SYNTHASE SUBUNIT B', CHLOROPLASTIC"/>
    <property type="match status" value="1"/>
</dbReference>
<dbReference type="Pfam" id="PF00430">
    <property type="entry name" value="ATP-synt_B"/>
    <property type="match status" value="1"/>
</dbReference>
<keyword evidence="13" id="KW-1003">Cell membrane</keyword>
<dbReference type="AlphaFoldDB" id="A0A1G7KYA6"/>
<feature type="transmembrane region" description="Helical" evidence="13">
    <location>
        <begin position="12"/>
        <end position="32"/>
    </location>
</feature>
<evidence type="ECO:0000256" key="10">
    <source>
        <dbReference type="ARBA" id="ARBA00025198"/>
    </source>
</evidence>
<accession>A0A1G7KYA6</accession>
<keyword evidence="5 13" id="KW-0375">Hydrogen ion transport</keyword>
<feature type="coiled-coil region" evidence="15">
    <location>
        <begin position="46"/>
        <end position="128"/>
    </location>
</feature>
<name>A0A1G7KYA6_9PROT</name>
<evidence type="ECO:0000313" key="17">
    <source>
        <dbReference type="EMBL" id="SDF42076.1"/>
    </source>
</evidence>
<protein>
    <recommendedName>
        <fullName evidence="13">ATP synthase subunit b</fullName>
    </recommendedName>
    <alternativeName>
        <fullName evidence="13">ATP synthase F(0) sector subunit b</fullName>
    </alternativeName>
    <alternativeName>
        <fullName evidence="13">ATPase subunit I</fullName>
    </alternativeName>
    <alternativeName>
        <fullName evidence="13">F-type ATPase subunit b</fullName>
        <shortName evidence="13">F-ATPase subunit b</shortName>
    </alternativeName>
</protein>
<gene>
    <name evidence="13" type="primary">atpF</name>
    <name evidence="17" type="ORF">SAMN05216241_10140</name>
</gene>
<comment type="function">
    <text evidence="11">Component of the F(0) channel, it forms part of the peripheral stalk, linking F(1) to F(0). The b'-subunit is a diverged and duplicated form of b found in plants and photosynthetic bacteria.</text>
</comment>
<evidence type="ECO:0000256" key="13">
    <source>
        <dbReference type="HAMAP-Rule" id="MF_01398"/>
    </source>
</evidence>
<keyword evidence="8 13" id="KW-0472">Membrane</keyword>
<comment type="subunit">
    <text evidence="13">F-type ATPases have 2 components, F(1) - the catalytic core - and F(0) - the membrane proton channel. F(1) has five subunits: alpha(3), beta(3), gamma(1), delta(1), epsilon(1). F(0) has three main subunits: a(1), b(2) and c(10-14). The alpha and beta chains form an alternating ring which encloses part of the gamma chain. F(1) is attached to F(0) by a central stalk formed by the gamma and epsilon chains, while a peripheral stalk is formed by the delta and b chains.</text>
</comment>
<keyword evidence="15" id="KW-0175">Coiled coil</keyword>